<evidence type="ECO:0000259" key="3">
    <source>
        <dbReference type="PROSITE" id="PS51677"/>
    </source>
</evidence>
<evidence type="ECO:0000313" key="5">
    <source>
        <dbReference type="Proteomes" id="UP001597083"/>
    </source>
</evidence>
<proteinExistence type="predicted"/>
<keyword evidence="1" id="KW-0479">Metal-binding</keyword>
<keyword evidence="5" id="KW-1185">Reference proteome</keyword>
<dbReference type="SUPFAM" id="SSF88713">
    <property type="entry name" value="Glycoside hydrolase/deacetylase"/>
    <property type="match status" value="1"/>
</dbReference>
<gene>
    <name evidence="4" type="ORF">ACFQ07_11060</name>
</gene>
<feature type="domain" description="NodB homology" evidence="3">
    <location>
        <begin position="1"/>
        <end position="69"/>
    </location>
</feature>
<keyword evidence="2" id="KW-0378">Hydrolase</keyword>
<evidence type="ECO:0000256" key="2">
    <source>
        <dbReference type="ARBA" id="ARBA00022801"/>
    </source>
</evidence>
<dbReference type="EMBL" id="JBHTIR010001614">
    <property type="protein sequence ID" value="MFD0852768.1"/>
    <property type="molecule type" value="Genomic_DNA"/>
</dbReference>
<name>A0ABW3CGD9_9ACTN</name>
<dbReference type="InterPro" id="IPR002509">
    <property type="entry name" value="NODB_dom"/>
</dbReference>
<sequence length="88" mass="9845">VSARMGLAQVLWSLDPLDWHDRDAERVERSVVAGVRKNSIVLLHDIHPSTVEAMPGILRRLAADGYFFVTVSELYGRPLVPGKVYPHP</sequence>
<comment type="caution">
    <text evidence="4">The sequence shown here is derived from an EMBL/GenBank/DDBJ whole genome shotgun (WGS) entry which is preliminary data.</text>
</comment>
<reference evidence="5" key="1">
    <citation type="journal article" date="2019" name="Int. J. Syst. Evol. Microbiol.">
        <title>The Global Catalogue of Microorganisms (GCM) 10K type strain sequencing project: providing services to taxonomists for standard genome sequencing and annotation.</title>
        <authorList>
            <consortium name="The Broad Institute Genomics Platform"/>
            <consortium name="The Broad Institute Genome Sequencing Center for Infectious Disease"/>
            <person name="Wu L."/>
            <person name="Ma J."/>
        </authorList>
    </citation>
    <scope>NUCLEOTIDE SEQUENCE [LARGE SCALE GENOMIC DNA]</scope>
    <source>
        <strain evidence="5">JCM 31696</strain>
    </source>
</reference>
<dbReference type="PANTHER" id="PTHR10587">
    <property type="entry name" value="GLYCOSYL TRANSFERASE-RELATED"/>
    <property type="match status" value="1"/>
</dbReference>
<evidence type="ECO:0000256" key="1">
    <source>
        <dbReference type="ARBA" id="ARBA00022723"/>
    </source>
</evidence>
<dbReference type="InterPro" id="IPR011330">
    <property type="entry name" value="Glyco_hydro/deAcase_b/a-brl"/>
</dbReference>
<evidence type="ECO:0000313" key="4">
    <source>
        <dbReference type="EMBL" id="MFD0852768.1"/>
    </source>
</evidence>
<feature type="non-terminal residue" evidence="4">
    <location>
        <position position="1"/>
    </location>
</feature>
<dbReference type="Gene3D" id="3.20.20.370">
    <property type="entry name" value="Glycoside hydrolase/deacetylase"/>
    <property type="match status" value="1"/>
</dbReference>
<protein>
    <submittedName>
        <fullName evidence="4">Polysaccharide deacetylase family protein</fullName>
    </submittedName>
</protein>
<dbReference type="Proteomes" id="UP001597083">
    <property type="component" value="Unassembled WGS sequence"/>
</dbReference>
<dbReference type="PROSITE" id="PS51677">
    <property type="entry name" value="NODB"/>
    <property type="match status" value="1"/>
</dbReference>
<organism evidence="4 5">
    <name type="scientific">Actinomadura adrarensis</name>
    <dbReference type="NCBI Taxonomy" id="1819600"/>
    <lineage>
        <taxon>Bacteria</taxon>
        <taxon>Bacillati</taxon>
        <taxon>Actinomycetota</taxon>
        <taxon>Actinomycetes</taxon>
        <taxon>Streptosporangiales</taxon>
        <taxon>Thermomonosporaceae</taxon>
        <taxon>Actinomadura</taxon>
    </lineage>
</organism>
<accession>A0ABW3CGD9</accession>
<dbReference type="InterPro" id="IPR050248">
    <property type="entry name" value="Polysacc_deacetylase_ArnD"/>
</dbReference>
<dbReference type="PANTHER" id="PTHR10587:SF133">
    <property type="entry name" value="CHITIN DEACETYLASE 1-RELATED"/>
    <property type="match status" value="1"/>
</dbReference>